<dbReference type="GO" id="GO:0051075">
    <property type="term" value="F:S-adenosylmethionine:tRNA ribosyltransferase-isomerase activity"/>
    <property type="evidence" value="ECO:0007669"/>
    <property type="project" value="TreeGrafter"/>
</dbReference>
<comment type="caution">
    <text evidence="5">The sequence shown here is derived from an EMBL/GenBank/DDBJ whole genome shotgun (WGS) entry which is preliminary data.</text>
</comment>
<dbReference type="PANTHER" id="PTHR30307">
    <property type="entry name" value="S-ADENOSYLMETHIONINE:TRNA RIBOSYLTRANSFERASE-ISOMERASE"/>
    <property type="match status" value="1"/>
</dbReference>
<keyword evidence="4" id="KW-0671">Queuosine biosynthesis</keyword>
<evidence type="ECO:0000256" key="3">
    <source>
        <dbReference type="ARBA" id="ARBA00022691"/>
    </source>
</evidence>
<keyword evidence="1" id="KW-0963">Cytoplasm</keyword>
<evidence type="ECO:0000313" key="6">
    <source>
        <dbReference type="Proteomes" id="UP000006166"/>
    </source>
</evidence>
<dbReference type="EMBL" id="ABJZ02000005">
    <property type="protein sequence ID" value="EEH00727.1"/>
    <property type="molecule type" value="Genomic_DNA"/>
</dbReference>
<name>A0A826GXT6_9SPIR</name>
<keyword evidence="5" id="KW-0413">Isomerase</keyword>
<dbReference type="PANTHER" id="PTHR30307:SF0">
    <property type="entry name" value="S-ADENOSYLMETHIONINE:TRNA RIBOSYLTRANSFERASE-ISOMERASE"/>
    <property type="match status" value="1"/>
</dbReference>
<dbReference type="InterPro" id="IPR003699">
    <property type="entry name" value="QueA"/>
</dbReference>
<keyword evidence="6" id="KW-1185">Reference proteome</keyword>
<evidence type="ECO:0000256" key="1">
    <source>
        <dbReference type="ARBA" id="ARBA00022490"/>
    </source>
</evidence>
<dbReference type="SUPFAM" id="SSF111337">
    <property type="entry name" value="QueA-like"/>
    <property type="match status" value="1"/>
</dbReference>
<dbReference type="GO" id="GO:0008616">
    <property type="term" value="P:tRNA queuosine(34) biosynthetic process"/>
    <property type="evidence" value="ECO:0007669"/>
    <property type="project" value="UniProtKB-KW"/>
</dbReference>
<organism evidence="5 6">
    <name type="scientific">Borreliella finlandensis</name>
    <dbReference type="NCBI Taxonomy" id="498741"/>
    <lineage>
        <taxon>Bacteria</taxon>
        <taxon>Pseudomonadati</taxon>
        <taxon>Spirochaetota</taxon>
        <taxon>Spirochaetia</taxon>
        <taxon>Spirochaetales</taxon>
        <taxon>Borreliaceae</taxon>
        <taxon>Borreliella</taxon>
    </lineage>
</organism>
<gene>
    <name evidence="5" type="primary">queA</name>
    <name evidence="5" type="ORF">BSV1_0022</name>
</gene>
<accession>A0A826GXT6</accession>
<keyword evidence="3" id="KW-0949">S-adenosyl-L-methionine</keyword>
<keyword evidence="2 5" id="KW-0808">Transferase</keyword>
<dbReference type="Gene3D" id="3.40.1780.10">
    <property type="entry name" value="QueA-like"/>
    <property type="match status" value="1"/>
</dbReference>
<dbReference type="RefSeq" id="WP_008882671.1">
    <property type="nucleotide sequence ID" value="NZ_ABJZ02000005.1"/>
</dbReference>
<reference evidence="5 6" key="1">
    <citation type="journal article" date="2011" name="J. Bacteriol.">
        <title>Whole genome sequence of an unusual Borrelia burgdorferi sensu lato isolate.</title>
        <authorList>
            <person name="Casjens S.R."/>
            <person name="Fraser-Liggett C.M."/>
            <person name="Mongodin E.F."/>
            <person name="Qiu W.G."/>
            <person name="Dunn J.J."/>
            <person name="Luft B.J."/>
            <person name="Schutzer S.E."/>
        </authorList>
    </citation>
    <scope>NUCLEOTIDE SEQUENCE [LARGE SCALE GENOMIC DNA]</scope>
    <source>
        <strain evidence="5 6">SV1</strain>
    </source>
</reference>
<dbReference type="Pfam" id="PF02547">
    <property type="entry name" value="Queuosine_synth"/>
    <property type="match status" value="1"/>
</dbReference>
<dbReference type="InterPro" id="IPR036100">
    <property type="entry name" value="QueA_sf"/>
</dbReference>
<dbReference type="Proteomes" id="UP000006166">
    <property type="component" value="Unassembled WGS sequence"/>
</dbReference>
<sequence>MLFTNFHTPQSTLLMLVSSFAGKDFVFSSYEEAINKGYKFFSYGDAMLILNHI</sequence>
<evidence type="ECO:0000256" key="4">
    <source>
        <dbReference type="ARBA" id="ARBA00022785"/>
    </source>
</evidence>
<dbReference type="AlphaFoldDB" id="A0A826GXT6"/>
<evidence type="ECO:0000313" key="5">
    <source>
        <dbReference type="EMBL" id="EEH00727.1"/>
    </source>
</evidence>
<protein>
    <submittedName>
        <fullName evidence="5">S-adenosylmethionine:tRNA ribosyltransferase-isomerase</fullName>
    </submittedName>
</protein>
<proteinExistence type="predicted"/>
<evidence type="ECO:0000256" key="2">
    <source>
        <dbReference type="ARBA" id="ARBA00022679"/>
    </source>
</evidence>
<dbReference type="InterPro" id="IPR042118">
    <property type="entry name" value="QueA_dom1"/>
</dbReference>